<keyword evidence="2" id="KW-1185">Reference proteome</keyword>
<evidence type="ECO:0000313" key="1">
    <source>
        <dbReference type="EMBL" id="KZR96525.1"/>
    </source>
</evidence>
<dbReference type="EMBL" id="LRGB01024642">
    <property type="protein sequence ID" value="KZR96525.1"/>
    <property type="molecule type" value="Genomic_DNA"/>
</dbReference>
<dbReference type="Proteomes" id="UP000076858">
    <property type="component" value="Unassembled WGS sequence"/>
</dbReference>
<comment type="caution">
    <text evidence="1">The sequence shown here is derived from an EMBL/GenBank/DDBJ whole genome shotgun (WGS) entry which is preliminary data.</text>
</comment>
<accession>A0A164E804</accession>
<protein>
    <submittedName>
        <fullName evidence="1">GMP synthase</fullName>
    </submittedName>
</protein>
<name>A0A164E804_9CRUS</name>
<gene>
    <name evidence="1" type="ORF">APZ42_009088</name>
</gene>
<reference evidence="1 2" key="1">
    <citation type="submission" date="2016-03" db="EMBL/GenBank/DDBJ databases">
        <title>EvidentialGene: Evidence-directed Construction of Genes on Genomes.</title>
        <authorList>
            <person name="Gilbert D.G."/>
            <person name="Choi J.-H."/>
            <person name="Mockaitis K."/>
            <person name="Colbourne J."/>
            <person name="Pfrender M."/>
        </authorList>
    </citation>
    <scope>NUCLEOTIDE SEQUENCE [LARGE SCALE GENOMIC DNA]</scope>
    <source>
        <strain evidence="1 2">Xinb3</strain>
        <tissue evidence="1">Complete organism</tissue>
    </source>
</reference>
<proteinExistence type="predicted"/>
<sequence>MPTWERRNMPCSIGLKSRRRKKRVFFWKNCPVATSMLPRYCLFAPSVFRYKSFATRGPHSVQEVPDRVRPGRKFAIESRKPFVLTAKLTTYPCRMKAKCEVIIPIK</sequence>
<organism evidence="1 2">
    <name type="scientific">Daphnia magna</name>
    <dbReference type="NCBI Taxonomy" id="35525"/>
    <lineage>
        <taxon>Eukaryota</taxon>
        <taxon>Metazoa</taxon>
        <taxon>Ecdysozoa</taxon>
        <taxon>Arthropoda</taxon>
        <taxon>Crustacea</taxon>
        <taxon>Branchiopoda</taxon>
        <taxon>Diplostraca</taxon>
        <taxon>Cladocera</taxon>
        <taxon>Anomopoda</taxon>
        <taxon>Daphniidae</taxon>
        <taxon>Daphnia</taxon>
    </lineage>
</organism>
<evidence type="ECO:0000313" key="2">
    <source>
        <dbReference type="Proteomes" id="UP000076858"/>
    </source>
</evidence>
<dbReference type="AlphaFoldDB" id="A0A164E804"/>